<dbReference type="WBParaSite" id="ACRNAN_scaffold538.g32796.t1">
    <property type="protein sequence ID" value="ACRNAN_scaffold538.g32796.t1"/>
    <property type="gene ID" value="ACRNAN_scaffold538.g32796"/>
</dbReference>
<dbReference type="GO" id="GO:0017046">
    <property type="term" value="F:peptide hormone binding"/>
    <property type="evidence" value="ECO:0007669"/>
    <property type="project" value="TreeGrafter"/>
</dbReference>
<name>A0A914E310_9BILA</name>
<keyword evidence="4" id="KW-0472">Membrane</keyword>
<dbReference type="GO" id="GO:0038023">
    <property type="term" value="F:signaling receptor activity"/>
    <property type="evidence" value="ECO:0007669"/>
    <property type="project" value="TreeGrafter"/>
</dbReference>
<dbReference type="PANTHER" id="PTHR44755:SF8">
    <property type="entry name" value="RECEPTOR LIGAND BINDING REGION DOMAIN-CONTAINING PROTEIN"/>
    <property type="match status" value="1"/>
</dbReference>
<reference evidence="7" key="1">
    <citation type="submission" date="2022-11" db="UniProtKB">
        <authorList>
            <consortium name="WormBaseParasite"/>
        </authorList>
    </citation>
    <scope>IDENTIFICATION</scope>
</reference>
<evidence type="ECO:0000256" key="4">
    <source>
        <dbReference type="ARBA" id="ARBA00023136"/>
    </source>
</evidence>
<evidence type="ECO:0000313" key="6">
    <source>
        <dbReference type="Proteomes" id="UP000887540"/>
    </source>
</evidence>
<dbReference type="Pfam" id="PF01094">
    <property type="entry name" value="ANF_receptor"/>
    <property type="match status" value="1"/>
</dbReference>
<proteinExistence type="predicted"/>
<keyword evidence="6" id="KW-1185">Reference proteome</keyword>
<sequence length="243" mass="27112">MLYKIQNPTSFKLILLSIYLLVVHIESASVLRQIRQITNDSDVTESTQISTVSRVSTLPSVTPQSYTTSKKVHDDAQDQSTDTYLTYDTNDVMPDKNGKIIIKIGHIGEDGALPNGDKIMNMSRLKLIEEGILGDDLDVHIQTATGCSDSYEGVAIAAHMYHQEHVRCIIGPYCTTELEAVAKMCSFWNIPIISYMATTNAISDRSIYKTLARISSKNTHSIAKATVKLLQHYKWQHSFLSVT</sequence>
<dbReference type="InterPro" id="IPR001828">
    <property type="entry name" value="ANF_lig-bd_rcpt"/>
</dbReference>
<evidence type="ECO:0000259" key="5">
    <source>
        <dbReference type="Pfam" id="PF01094"/>
    </source>
</evidence>
<protein>
    <submittedName>
        <fullName evidence="7">Receptor ligand binding region domain-containing protein</fullName>
    </submittedName>
</protein>
<dbReference type="Proteomes" id="UP000887540">
    <property type="component" value="Unplaced"/>
</dbReference>
<keyword evidence="2" id="KW-0812">Transmembrane</keyword>
<evidence type="ECO:0000256" key="1">
    <source>
        <dbReference type="ARBA" id="ARBA00004370"/>
    </source>
</evidence>
<dbReference type="AlphaFoldDB" id="A0A914E310"/>
<evidence type="ECO:0000256" key="2">
    <source>
        <dbReference type="ARBA" id="ARBA00022692"/>
    </source>
</evidence>
<evidence type="ECO:0000313" key="7">
    <source>
        <dbReference type="WBParaSite" id="ACRNAN_scaffold538.g32796.t1"/>
    </source>
</evidence>
<dbReference type="GO" id="GO:0016020">
    <property type="term" value="C:membrane"/>
    <property type="evidence" value="ECO:0007669"/>
    <property type="project" value="UniProtKB-SubCell"/>
</dbReference>
<comment type="subcellular location">
    <subcellularLocation>
        <location evidence="1">Membrane</location>
    </subcellularLocation>
</comment>
<feature type="domain" description="Receptor ligand binding region" evidence="5">
    <location>
        <begin position="123"/>
        <end position="237"/>
    </location>
</feature>
<dbReference type="InterPro" id="IPR028082">
    <property type="entry name" value="Peripla_BP_I"/>
</dbReference>
<dbReference type="GO" id="GO:0007165">
    <property type="term" value="P:signal transduction"/>
    <property type="evidence" value="ECO:0007669"/>
    <property type="project" value="TreeGrafter"/>
</dbReference>
<keyword evidence="3" id="KW-1133">Transmembrane helix</keyword>
<dbReference type="InterPro" id="IPR052612">
    <property type="entry name" value="ANP_Clearance_Receptor"/>
</dbReference>
<dbReference type="SUPFAM" id="SSF53822">
    <property type="entry name" value="Periplasmic binding protein-like I"/>
    <property type="match status" value="1"/>
</dbReference>
<accession>A0A914E310</accession>
<organism evidence="6 7">
    <name type="scientific">Acrobeloides nanus</name>
    <dbReference type="NCBI Taxonomy" id="290746"/>
    <lineage>
        <taxon>Eukaryota</taxon>
        <taxon>Metazoa</taxon>
        <taxon>Ecdysozoa</taxon>
        <taxon>Nematoda</taxon>
        <taxon>Chromadorea</taxon>
        <taxon>Rhabditida</taxon>
        <taxon>Tylenchina</taxon>
        <taxon>Cephalobomorpha</taxon>
        <taxon>Cephaloboidea</taxon>
        <taxon>Cephalobidae</taxon>
        <taxon>Acrobeloides</taxon>
    </lineage>
</organism>
<dbReference type="Gene3D" id="3.40.50.2300">
    <property type="match status" value="1"/>
</dbReference>
<dbReference type="PANTHER" id="PTHR44755">
    <property type="entry name" value="NATRIURETIC PEPTIDE RECEPTOR 3-RELATED"/>
    <property type="match status" value="1"/>
</dbReference>
<evidence type="ECO:0000256" key="3">
    <source>
        <dbReference type="ARBA" id="ARBA00022989"/>
    </source>
</evidence>